<evidence type="ECO:0000256" key="1">
    <source>
        <dbReference type="SAM" id="MobiDB-lite"/>
    </source>
</evidence>
<organism evidence="2 3">
    <name type="scientific">Liparis tanakae</name>
    <name type="common">Tanaka's snailfish</name>
    <dbReference type="NCBI Taxonomy" id="230148"/>
    <lineage>
        <taxon>Eukaryota</taxon>
        <taxon>Metazoa</taxon>
        <taxon>Chordata</taxon>
        <taxon>Craniata</taxon>
        <taxon>Vertebrata</taxon>
        <taxon>Euteleostomi</taxon>
        <taxon>Actinopterygii</taxon>
        <taxon>Neopterygii</taxon>
        <taxon>Teleostei</taxon>
        <taxon>Neoteleostei</taxon>
        <taxon>Acanthomorphata</taxon>
        <taxon>Eupercaria</taxon>
        <taxon>Perciformes</taxon>
        <taxon>Cottioidei</taxon>
        <taxon>Cottales</taxon>
        <taxon>Liparidae</taxon>
        <taxon>Liparis</taxon>
    </lineage>
</organism>
<dbReference type="AlphaFoldDB" id="A0A4Z2I5J2"/>
<feature type="region of interest" description="Disordered" evidence="1">
    <location>
        <begin position="1"/>
        <end position="27"/>
    </location>
</feature>
<evidence type="ECO:0000313" key="2">
    <source>
        <dbReference type="EMBL" id="TNN72725.1"/>
    </source>
</evidence>
<accession>A0A4Z2I5J2</accession>
<feature type="region of interest" description="Disordered" evidence="1">
    <location>
        <begin position="43"/>
        <end position="64"/>
    </location>
</feature>
<proteinExistence type="predicted"/>
<evidence type="ECO:0000313" key="3">
    <source>
        <dbReference type="Proteomes" id="UP000314294"/>
    </source>
</evidence>
<sequence length="64" mass="7184">MVRHKEKKSDPGLRGSRGGPMMQISPGIRQHDVHDVHDVHVFSHSAGEQRTSLKRSRTTALLDD</sequence>
<name>A0A4Z2I5J2_9TELE</name>
<dbReference type="EMBL" id="SRLO01000133">
    <property type="protein sequence ID" value="TNN72725.1"/>
    <property type="molecule type" value="Genomic_DNA"/>
</dbReference>
<keyword evidence="3" id="KW-1185">Reference proteome</keyword>
<reference evidence="2 3" key="1">
    <citation type="submission" date="2019-03" db="EMBL/GenBank/DDBJ databases">
        <title>First draft genome of Liparis tanakae, snailfish: a comprehensive survey of snailfish specific genes.</title>
        <authorList>
            <person name="Kim W."/>
            <person name="Song I."/>
            <person name="Jeong J.-H."/>
            <person name="Kim D."/>
            <person name="Kim S."/>
            <person name="Ryu S."/>
            <person name="Song J.Y."/>
            <person name="Lee S.K."/>
        </authorList>
    </citation>
    <scope>NUCLEOTIDE SEQUENCE [LARGE SCALE GENOMIC DNA]</scope>
    <source>
        <tissue evidence="2">Muscle</tissue>
    </source>
</reference>
<comment type="caution">
    <text evidence="2">The sequence shown here is derived from an EMBL/GenBank/DDBJ whole genome shotgun (WGS) entry which is preliminary data.</text>
</comment>
<dbReference type="Proteomes" id="UP000314294">
    <property type="component" value="Unassembled WGS sequence"/>
</dbReference>
<gene>
    <name evidence="2" type="ORF">EYF80_017009</name>
</gene>
<protein>
    <submittedName>
        <fullName evidence="2">Uncharacterized protein</fullName>
    </submittedName>
</protein>